<evidence type="ECO:0000256" key="3">
    <source>
        <dbReference type="ARBA" id="ARBA00023163"/>
    </source>
</evidence>
<dbReference type="EMBL" id="DYUC01000057">
    <property type="protein sequence ID" value="HJG86573.1"/>
    <property type="molecule type" value="Genomic_DNA"/>
</dbReference>
<keyword evidence="2" id="KW-0238">DNA-binding</keyword>
<dbReference type="CDD" id="cd01392">
    <property type="entry name" value="HTH_LacI"/>
    <property type="match status" value="1"/>
</dbReference>
<evidence type="ECO:0000313" key="6">
    <source>
        <dbReference type="Proteomes" id="UP000760668"/>
    </source>
</evidence>
<keyword evidence="1" id="KW-0805">Transcription regulation</keyword>
<dbReference type="Pfam" id="PF13407">
    <property type="entry name" value="Peripla_BP_4"/>
    <property type="match status" value="1"/>
</dbReference>
<gene>
    <name evidence="5" type="ORF">K8V01_06075</name>
</gene>
<dbReference type="InterPro" id="IPR010982">
    <property type="entry name" value="Lambda_DNA-bd_dom_sf"/>
</dbReference>
<evidence type="ECO:0000256" key="1">
    <source>
        <dbReference type="ARBA" id="ARBA00023015"/>
    </source>
</evidence>
<dbReference type="Pfam" id="PF00356">
    <property type="entry name" value="LacI"/>
    <property type="match status" value="1"/>
</dbReference>
<dbReference type="SUPFAM" id="SSF53822">
    <property type="entry name" value="Periplasmic binding protein-like I"/>
    <property type="match status" value="1"/>
</dbReference>
<protein>
    <submittedName>
        <fullName evidence="5">LacI family transcriptional regulator</fullName>
    </submittedName>
</protein>
<evidence type="ECO:0000259" key="4">
    <source>
        <dbReference type="PROSITE" id="PS50932"/>
    </source>
</evidence>
<dbReference type="PROSITE" id="PS00356">
    <property type="entry name" value="HTH_LACI_1"/>
    <property type="match status" value="1"/>
</dbReference>
<proteinExistence type="predicted"/>
<dbReference type="SMART" id="SM00354">
    <property type="entry name" value="HTH_LACI"/>
    <property type="match status" value="1"/>
</dbReference>
<dbReference type="AlphaFoldDB" id="A0A921SSK6"/>
<dbReference type="InterPro" id="IPR000843">
    <property type="entry name" value="HTH_LacI"/>
</dbReference>
<evidence type="ECO:0000256" key="2">
    <source>
        <dbReference type="ARBA" id="ARBA00023125"/>
    </source>
</evidence>
<dbReference type="SUPFAM" id="SSF47413">
    <property type="entry name" value="lambda repressor-like DNA-binding domains"/>
    <property type="match status" value="1"/>
</dbReference>
<reference evidence="5" key="1">
    <citation type="journal article" date="2021" name="PeerJ">
        <title>Extensive microbial diversity within the chicken gut microbiome revealed by metagenomics and culture.</title>
        <authorList>
            <person name="Gilroy R."/>
            <person name="Ravi A."/>
            <person name="Getino M."/>
            <person name="Pursley I."/>
            <person name="Horton D.L."/>
            <person name="Alikhan N.F."/>
            <person name="Baker D."/>
            <person name="Gharbi K."/>
            <person name="Hall N."/>
            <person name="Watson M."/>
            <person name="Adriaenssens E.M."/>
            <person name="Foster-Nyarko E."/>
            <person name="Jarju S."/>
            <person name="Secka A."/>
            <person name="Antonio M."/>
            <person name="Oren A."/>
            <person name="Chaudhuri R.R."/>
            <person name="La Ragione R."/>
            <person name="Hildebrand F."/>
            <person name="Pallen M.J."/>
        </authorList>
    </citation>
    <scope>NUCLEOTIDE SEQUENCE</scope>
    <source>
        <strain evidence="5">CHK179-5677</strain>
    </source>
</reference>
<dbReference type="Proteomes" id="UP000760668">
    <property type="component" value="Unassembled WGS sequence"/>
</dbReference>
<dbReference type="RefSeq" id="WP_295370273.1">
    <property type="nucleotide sequence ID" value="NZ_DYUC01000057.1"/>
</dbReference>
<evidence type="ECO:0000313" key="5">
    <source>
        <dbReference type="EMBL" id="HJG86573.1"/>
    </source>
</evidence>
<name>A0A921SSK6_9FIRM</name>
<sequence>MVTIKDIAKRAGVSRGTVDRVLNNRSGVNPETEARVRALIEEMGYRPNMAGQMLAVKKRRLHLAFLIFHGPEFVFHLDILHAARDKAAELRELGVTVDFYLIRQLDAPYLERIFREVEESRPDGIAALPLRTTSFMSFIQRMNVKGVPTVFFNLDEDFVPHLAYVGCDYVHSGRVAAGLAALCTGGSGLVGVATADGPNSPTFAGRMGGFSRELSATYPGLTMADGGMPALFHDGDFTEVARLVEHNPDMKALYIVNMGDYGVCQEIHRAARGRSLSVITHDLAPAQQELLKSGLISATIVQQPDIQGSMPLQMLYDYLAFGTVPKSKLFTDLHICIRQSV</sequence>
<dbReference type="PROSITE" id="PS50932">
    <property type="entry name" value="HTH_LACI_2"/>
    <property type="match status" value="1"/>
</dbReference>
<feature type="domain" description="HTH lacI-type" evidence="4">
    <location>
        <begin position="2"/>
        <end position="56"/>
    </location>
</feature>
<dbReference type="PANTHER" id="PTHR30146:SF152">
    <property type="entry name" value="TRANSCRIPTIONAL REGULATORY PROTEIN"/>
    <property type="match status" value="1"/>
</dbReference>
<comment type="caution">
    <text evidence="5">The sequence shown here is derived from an EMBL/GenBank/DDBJ whole genome shotgun (WGS) entry which is preliminary data.</text>
</comment>
<dbReference type="GO" id="GO:0000976">
    <property type="term" value="F:transcription cis-regulatory region binding"/>
    <property type="evidence" value="ECO:0007669"/>
    <property type="project" value="TreeGrafter"/>
</dbReference>
<dbReference type="PRINTS" id="PR00036">
    <property type="entry name" value="HTHLACI"/>
</dbReference>
<dbReference type="Gene3D" id="3.40.50.2300">
    <property type="match status" value="2"/>
</dbReference>
<dbReference type="PANTHER" id="PTHR30146">
    <property type="entry name" value="LACI-RELATED TRANSCRIPTIONAL REPRESSOR"/>
    <property type="match status" value="1"/>
</dbReference>
<dbReference type="InterPro" id="IPR025997">
    <property type="entry name" value="SBP_2_dom"/>
</dbReference>
<dbReference type="Gene3D" id="1.10.260.40">
    <property type="entry name" value="lambda repressor-like DNA-binding domains"/>
    <property type="match status" value="1"/>
</dbReference>
<keyword evidence="3" id="KW-0804">Transcription</keyword>
<reference evidence="5" key="2">
    <citation type="submission" date="2021-09" db="EMBL/GenBank/DDBJ databases">
        <authorList>
            <person name="Gilroy R."/>
        </authorList>
    </citation>
    <scope>NUCLEOTIDE SEQUENCE</scope>
    <source>
        <strain evidence="5">CHK179-5677</strain>
    </source>
</reference>
<dbReference type="GO" id="GO:0003700">
    <property type="term" value="F:DNA-binding transcription factor activity"/>
    <property type="evidence" value="ECO:0007669"/>
    <property type="project" value="TreeGrafter"/>
</dbReference>
<dbReference type="InterPro" id="IPR028082">
    <property type="entry name" value="Peripla_BP_I"/>
</dbReference>
<organism evidence="5 6">
    <name type="scientific">Pseudoflavonifractor capillosus</name>
    <dbReference type="NCBI Taxonomy" id="106588"/>
    <lineage>
        <taxon>Bacteria</taxon>
        <taxon>Bacillati</taxon>
        <taxon>Bacillota</taxon>
        <taxon>Clostridia</taxon>
        <taxon>Eubacteriales</taxon>
        <taxon>Oscillospiraceae</taxon>
        <taxon>Pseudoflavonifractor</taxon>
    </lineage>
</organism>
<accession>A0A921SSK6</accession>